<dbReference type="SUPFAM" id="SSF109604">
    <property type="entry name" value="HD-domain/PDEase-like"/>
    <property type="match status" value="1"/>
</dbReference>
<evidence type="ECO:0000259" key="1">
    <source>
        <dbReference type="PROSITE" id="PS50883"/>
    </source>
</evidence>
<name>A0A516SCZ1_9NEIS</name>
<dbReference type="EMBL" id="CP041730">
    <property type="protein sequence ID" value="QDQ25908.1"/>
    <property type="molecule type" value="Genomic_DNA"/>
</dbReference>
<evidence type="ECO:0000259" key="2">
    <source>
        <dbReference type="PROSITE" id="PS51833"/>
    </source>
</evidence>
<accession>A0A516SCZ1</accession>
<protein>
    <submittedName>
        <fullName evidence="3">EAL domain-containing protein</fullName>
    </submittedName>
</protein>
<gene>
    <name evidence="3" type="ORF">FNU76_05825</name>
</gene>
<dbReference type="RefSeq" id="WP_143856831.1">
    <property type="nucleotide sequence ID" value="NZ_CP041730.1"/>
</dbReference>
<dbReference type="Proteomes" id="UP000317550">
    <property type="component" value="Chromosome"/>
</dbReference>
<dbReference type="Pfam" id="PF00563">
    <property type="entry name" value="EAL"/>
    <property type="match status" value="1"/>
</dbReference>
<dbReference type="InterPro" id="IPR013976">
    <property type="entry name" value="HDOD"/>
</dbReference>
<dbReference type="PIRSF" id="PIRSF003180">
    <property type="entry name" value="DiGMPpdiest_YuxH"/>
    <property type="match status" value="1"/>
</dbReference>
<sequence>MPTPQFFLGRQPIVGRQRELVAYELLFRTSQDNNAEVQDDVAASAAVMQHAFSGLGLHAVLEDKLGFINLSEPLLRSDVIEILPRERVVLEILETVPLTPAVIERCRALRAAGYRLALDDVIRFDEAQKAILPLIEVVKLDVLAMQSRETEALVRHLKPFGVQLLAEKVDSTLQRDFCHELGCDLFQGYYFARPTILSGKPVQPSAMLLLKLLNQVATDAETEELEDTLKHAPDLTVHLLRLVNSVAFGLPRKISGVRTALTLLGRAQLHRWVQIMVFAQQSATHTAADPLVQTAALRGHLMERLCQTLQPGDEAMADRAFMTGMLSLLDALFGKPIAEILQPLNLEEKVQEALLHRSGWLGQLLRLVEGMELADHDVTATLLAGFPQLQWDQLNRLQIEAMSWAARLGREESGVASSREPA</sequence>
<feature type="domain" description="HDOD" evidence="2">
    <location>
        <begin position="202"/>
        <end position="392"/>
    </location>
</feature>
<dbReference type="Gene3D" id="3.20.20.450">
    <property type="entry name" value="EAL domain"/>
    <property type="match status" value="1"/>
</dbReference>
<dbReference type="PANTHER" id="PTHR33525:SF4">
    <property type="entry name" value="CYCLIC DI-GMP PHOSPHODIESTERASE CDGJ"/>
    <property type="match status" value="1"/>
</dbReference>
<dbReference type="InterPro" id="IPR001633">
    <property type="entry name" value="EAL_dom"/>
</dbReference>
<dbReference type="Gene3D" id="1.10.3210.10">
    <property type="entry name" value="Hypothetical protein af1432"/>
    <property type="match status" value="1"/>
</dbReference>
<organism evidence="3 4">
    <name type="scientific">Chitinimonas arctica</name>
    <dbReference type="NCBI Taxonomy" id="2594795"/>
    <lineage>
        <taxon>Bacteria</taxon>
        <taxon>Pseudomonadati</taxon>
        <taxon>Pseudomonadota</taxon>
        <taxon>Betaproteobacteria</taxon>
        <taxon>Neisseriales</taxon>
        <taxon>Chitinibacteraceae</taxon>
        <taxon>Chitinimonas</taxon>
    </lineage>
</organism>
<dbReference type="SMART" id="SM00052">
    <property type="entry name" value="EAL"/>
    <property type="match status" value="1"/>
</dbReference>
<proteinExistence type="predicted"/>
<dbReference type="KEGG" id="cari:FNU76_05825"/>
<keyword evidence="4" id="KW-1185">Reference proteome</keyword>
<dbReference type="InterPro" id="IPR035919">
    <property type="entry name" value="EAL_sf"/>
</dbReference>
<dbReference type="PROSITE" id="PS50883">
    <property type="entry name" value="EAL"/>
    <property type="match status" value="1"/>
</dbReference>
<dbReference type="InterPro" id="IPR052340">
    <property type="entry name" value="RNase_Y/CdgJ"/>
</dbReference>
<dbReference type="PROSITE" id="PS51833">
    <property type="entry name" value="HDOD"/>
    <property type="match status" value="1"/>
</dbReference>
<dbReference type="Pfam" id="PF08668">
    <property type="entry name" value="HDOD"/>
    <property type="match status" value="1"/>
</dbReference>
<dbReference type="CDD" id="cd01948">
    <property type="entry name" value="EAL"/>
    <property type="match status" value="1"/>
</dbReference>
<dbReference type="SUPFAM" id="SSF141868">
    <property type="entry name" value="EAL domain-like"/>
    <property type="match status" value="1"/>
</dbReference>
<reference evidence="4" key="1">
    <citation type="submission" date="2019-07" db="EMBL/GenBank/DDBJ databases">
        <title>Chitinimonas sp. nov., isolated from Ny-Alesund, arctica soil.</title>
        <authorList>
            <person name="Xu Q."/>
            <person name="Peng F."/>
        </authorList>
    </citation>
    <scope>NUCLEOTIDE SEQUENCE [LARGE SCALE GENOMIC DNA]</scope>
    <source>
        <strain evidence="4">R3-44</strain>
    </source>
</reference>
<dbReference type="InterPro" id="IPR014408">
    <property type="entry name" value="dGMP_Pdiesterase_EAL/HD-GYP"/>
</dbReference>
<feature type="domain" description="EAL" evidence="1">
    <location>
        <begin position="1"/>
        <end position="208"/>
    </location>
</feature>
<evidence type="ECO:0000313" key="4">
    <source>
        <dbReference type="Proteomes" id="UP000317550"/>
    </source>
</evidence>
<dbReference type="AlphaFoldDB" id="A0A516SCZ1"/>
<dbReference type="PANTHER" id="PTHR33525">
    <property type="match status" value="1"/>
</dbReference>
<dbReference type="OrthoDB" id="9804751at2"/>
<evidence type="ECO:0000313" key="3">
    <source>
        <dbReference type="EMBL" id="QDQ25908.1"/>
    </source>
</evidence>